<dbReference type="Pfam" id="PF02174">
    <property type="entry name" value="IRS"/>
    <property type="match status" value="1"/>
</dbReference>
<dbReference type="Gene3D" id="2.30.29.30">
    <property type="entry name" value="Pleckstrin-homology domain (PH domain)/Phosphotyrosine-binding domain (PTB)"/>
    <property type="match status" value="2"/>
</dbReference>
<dbReference type="SMART" id="SM00310">
    <property type="entry name" value="PTBI"/>
    <property type="match status" value="1"/>
</dbReference>
<dbReference type="OrthoDB" id="6243387at2759"/>
<dbReference type="PANTHER" id="PTHR21258:SF62">
    <property type="entry name" value="INSULIN RECEPTOR SUBSTRATE 1"/>
    <property type="match status" value="1"/>
</dbReference>
<dbReference type="GO" id="GO:0007169">
    <property type="term" value="P:cell surface receptor protein tyrosine kinase signaling pathway"/>
    <property type="evidence" value="ECO:0007669"/>
    <property type="project" value="TreeGrafter"/>
</dbReference>
<proteinExistence type="predicted"/>
<dbReference type="InterPro" id="IPR001849">
    <property type="entry name" value="PH_domain"/>
</dbReference>
<name>A0A5E4MBS5_9HEMI</name>
<dbReference type="GO" id="GO:0043410">
    <property type="term" value="P:positive regulation of MAPK cascade"/>
    <property type="evidence" value="ECO:0007669"/>
    <property type="project" value="TreeGrafter"/>
</dbReference>
<dbReference type="SUPFAM" id="SSF50729">
    <property type="entry name" value="PH domain-like"/>
    <property type="match status" value="2"/>
</dbReference>
<protein>
    <submittedName>
        <fullName evidence="3">Pleckstrin homology domain,PH domain-like,IRS-type PTB domain</fullName>
    </submittedName>
</protein>
<dbReference type="EMBL" id="CABPRJ010000497">
    <property type="protein sequence ID" value="VVC29718.1"/>
    <property type="molecule type" value="Genomic_DNA"/>
</dbReference>
<sequence length="480" mass="54384">MAKSDDPYKEGYLWFPPHGVLSQLKKSWQKRYCRLFKLSKHGIDRLEVFDGVEDQQFSTIVSIIPLESCVKITQDAQKHQPHVFAVWTKTGVHHFSANSDQEMTNWICAMQAVAFRDNVSRQTFEEDNDLYCSSGDAGVFSVKLISSDASERCGLKEHTYYTLVITPVALQLRESDENNTLLLTWPYRFIRRYGYRAGRFTFEAGRKCTSGEGVFHLEHSNQQEIFRCISLKMKSMKKLLSCENSASSIMCGDNQFQAALSMMARSRSPLPPSPTSITPLILDNNDLNSLSCSSKPHMPHPPLLVFPNESPLPPPLKPKPKTIFSKKLPIIPAISEPHCETKEMESSDAAYEDVQVRNDAWRTMGLNDSNHCENSYASNTVFISDEGTENYDRLQHFGFISKTAPGYRQINPINITNKHKTNIKPDTVIMPARKADDSHYGYGTIKKKNSIQENGSNKESLKSIPHNELQYAIVFKSNPV</sequence>
<organism evidence="3 4">
    <name type="scientific">Cinara cedri</name>
    <dbReference type="NCBI Taxonomy" id="506608"/>
    <lineage>
        <taxon>Eukaryota</taxon>
        <taxon>Metazoa</taxon>
        <taxon>Ecdysozoa</taxon>
        <taxon>Arthropoda</taxon>
        <taxon>Hexapoda</taxon>
        <taxon>Insecta</taxon>
        <taxon>Pterygota</taxon>
        <taxon>Neoptera</taxon>
        <taxon>Paraneoptera</taxon>
        <taxon>Hemiptera</taxon>
        <taxon>Sternorrhyncha</taxon>
        <taxon>Aphidomorpha</taxon>
        <taxon>Aphidoidea</taxon>
        <taxon>Aphididae</taxon>
        <taxon>Lachninae</taxon>
        <taxon>Cinara</taxon>
    </lineage>
</organism>
<dbReference type="InterPro" id="IPR050996">
    <property type="entry name" value="Docking_Protein_DOK"/>
</dbReference>
<evidence type="ECO:0000259" key="2">
    <source>
        <dbReference type="PROSITE" id="PS51064"/>
    </source>
</evidence>
<gene>
    <name evidence="3" type="ORF">CINCED_3A022725</name>
</gene>
<accession>A0A5E4MBS5</accession>
<dbReference type="AlphaFoldDB" id="A0A5E4MBS5"/>
<feature type="domain" description="IRS-type PTB" evidence="2">
    <location>
        <begin position="136"/>
        <end position="243"/>
    </location>
</feature>
<dbReference type="SMART" id="SM01244">
    <property type="entry name" value="IRS"/>
    <property type="match status" value="1"/>
</dbReference>
<dbReference type="Pfam" id="PF00169">
    <property type="entry name" value="PH"/>
    <property type="match status" value="1"/>
</dbReference>
<keyword evidence="4" id="KW-1185">Reference proteome</keyword>
<dbReference type="PANTHER" id="PTHR21258">
    <property type="entry name" value="DOCKING PROTEIN RELATED"/>
    <property type="match status" value="1"/>
</dbReference>
<dbReference type="PROSITE" id="PS50003">
    <property type="entry name" value="PH_DOMAIN"/>
    <property type="match status" value="1"/>
</dbReference>
<reference evidence="3 4" key="1">
    <citation type="submission" date="2019-08" db="EMBL/GenBank/DDBJ databases">
        <authorList>
            <person name="Alioto T."/>
            <person name="Alioto T."/>
            <person name="Gomez Garrido J."/>
        </authorList>
    </citation>
    <scope>NUCLEOTIDE SEQUENCE [LARGE SCALE GENOMIC DNA]</scope>
</reference>
<dbReference type="GO" id="GO:0007265">
    <property type="term" value="P:Ras protein signal transduction"/>
    <property type="evidence" value="ECO:0007669"/>
    <property type="project" value="TreeGrafter"/>
</dbReference>
<evidence type="ECO:0000313" key="3">
    <source>
        <dbReference type="EMBL" id="VVC29718.1"/>
    </source>
</evidence>
<dbReference type="CDD" id="cd00821">
    <property type="entry name" value="PH"/>
    <property type="match status" value="1"/>
</dbReference>
<dbReference type="Proteomes" id="UP000325440">
    <property type="component" value="Unassembled WGS sequence"/>
</dbReference>
<dbReference type="InterPro" id="IPR011993">
    <property type="entry name" value="PH-like_dom_sf"/>
</dbReference>
<evidence type="ECO:0000313" key="4">
    <source>
        <dbReference type="Proteomes" id="UP000325440"/>
    </source>
</evidence>
<dbReference type="PROSITE" id="PS51064">
    <property type="entry name" value="IRS_PTB"/>
    <property type="match status" value="1"/>
</dbReference>
<feature type="domain" description="PH" evidence="1">
    <location>
        <begin position="6"/>
        <end position="115"/>
    </location>
</feature>
<evidence type="ECO:0000259" key="1">
    <source>
        <dbReference type="PROSITE" id="PS50003"/>
    </source>
</evidence>
<dbReference type="GO" id="GO:0005737">
    <property type="term" value="C:cytoplasm"/>
    <property type="evidence" value="ECO:0007669"/>
    <property type="project" value="TreeGrafter"/>
</dbReference>
<dbReference type="InterPro" id="IPR002404">
    <property type="entry name" value="IRS_PTB"/>
</dbReference>
<dbReference type="SMART" id="SM00233">
    <property type="entry name" value="PH"/>
    <property type="match status" value="1"/>
</dbReference>